<dbReference type="CDD" id="cd10210">
    <property type="entry name" value="ASKHA_NBD_Arp6"/>
    <property type="match status" value="1"/>
</dbReference>
<dbReference type="PANTHER" id="PTHR11937">
    <property type="entry name" value="ACTIN"/>
    <property type="match status" value="1"/>
</dbReference>
<dbReference type="GO" id="GO:0005634">
    <property type="term" value="C:nucleus"/>
    <property type="evidence" value="ECO:0007669"/>
    <property type="project" value="UniProtKB-ARBA"/>
</dbReference>
<dbReference type="SMART" id="SM00268">
    <property type="entry name" value="ACTIN"/>
    <property type="match status" value="1"/>
</dbReference>
<dbReference type="Gene3D" id="3.30.420.40">
    <property type="match status" value="2"/>
</dbReference>
<proteinExistence type="inferred from homology"/>
<comment type="similarity">
    <text evidence="2">Belongs to the actin family. ARP6 subfamily.</text>
</comment>
<dbReference type="Proteomes" id="UP000247409">
    <property type="component" value="Unassembled WGS sequence"/>
</dbReference>
<comment type="caution">
    <text evidence="4">The sequence shown here is derived from an EMBL/GenBank/DDBJ whole genome shotgun (WGS) entry which is preliminary data.</text>
</comment>
<protein>
    <submittedName>
        <fullName evidence="4">Actin-related protein 6</fullName>
    </submittedName>
</protein>
<sequence length="427" mass="46894">MAASRTTVIVDNGGNEIKATKLSASDVLSIKSDGKIPAPLCVPNALARPAKNAIQPPPDKVGKSRRPPKYLVGREILIAPDTSGMSFRRPIDHGFISLWDAQRDIWNSVFSKDKGVGISPSDIQSSSFVVTEQLGVPMHMRRAMDELVFESFGFHEYAPTPPQRLAALGAGRQTCVVLDSGFSFTTAVPVVNGMELPYCAKRLKVGGKLLTNYLRETITYRSWNMTDETSVVNAVKERLCYISMSYMRELAATKKGKGITKAYVLPDLTRSVFDPVGHVLQEGEETDGTEQLLKMNNERIAIPEILFSPSDIGLKQGGIAETIFQAVESCPEEVRADLYENIVLTGGNCLFRNFKERVDVELRPLVDSVYDVNTTLEESPTLTAINGGIRAVVEDSDSLKFVTKEVFSELGSDGILRELYGDEMETG</sequence>
<dbReference type="Gene3D" id="2.30.36.70">
    <property type="entry name" value="Actin, Chain A, domain 2"/>
    <property type="match status" value="1"/>
</dbReference>
<dbReference type="EMBL" id="NBIV01000145">
    <property type="protein sequence ID" value="PXF42904.1"/>
    <property type="molecule type" value="Genomic_DNA"/>
</dbReference>
<evidence type="ECO:0000256" key="2">
    <source>
        <dbReference type="ARBA" id="ARBA00005665"/>
    </source>
</evidence>
<dbReference type="Pfam" id="PF00022">
    <property type="entry name" value="Actin"/>
    <property type="match status" value="1"/>
</dbReference>
<organism evidence="4 5">
    <name type="scientific">Gracilariopsis chorda</name>
    <dbReference type="NCBI Taxonomy" id="448386"/>
    <lineage>
        <taxon>Eukaryota</taxon>
        <taxon>Rhodophyta</taxon>
        <taxon>Florideophyceae</taxon>
        <taxon>Rhodymeniophycidae</taxon>
        <taxon>Gracilariales</taxon>
        <taxon>Gracilariaceae</taxon>
        <taxon>Gracilariopsis</taxon>
    </lineage>
</organism>
<keyword evidence="3" id="KW-0963">Cytoplasm</keyword>
<dbReference type="Gene3D" id="3.90.640.10">
    <property type="entry name" value="Actin, Chain A, domain 4"/>
    <property type="match status" value="1"/>
</dbReference>
<name>A0A2V3ILE1_9FLOR</name>
<dbReference type="OrthoDB" id="6220758at2759"/>
<dbReference type="SUPFAM" id="SSF53067">
    <property type="entry name" value="Actin-like ATPase domain"/>
    <property type="match status" value="2"/>
</dbReference>
<dbReference type="GO" id="GO:0005737">
    <property type="term" value="C:cytoplasm"/>
    <property type="evidence" value="ECO:0007669"/>
    <property type="project" value="UniProtKB-SubCell"/>
</dbReference>
<dbReference type="PRINTS" id="PR00190">
    <property type="entry name" value="ACTIN"/>
</dbReference>
<keyword evidence="5" id="KW-1185">Reference proteome</keyword>
<evidence type="ECO:0000313" key="4">
    <source>
        <dbReference type="EMBL" id="PXF42904.1"/>
    </source>
</evidence>
<dbReference type="InterPro" id="IPR004000">
    <property type="entry name" value="Actin"/>
</dbReference>
<dbReference type="STRING" id="448386.A0A2V3ILE1"/>
<dbReference type="FunFam" id="3.90.640.10:FF:000014">
    <property type="entry name" value="Putative actin-related protein 6"/>
    <property type="match status" value="1"/>
</dbReference>
<dbReference type="AlphaFoldDB" id="A0A2V3ILE1"/>
<dbReference type="InterPro" id="IPR043129">
    <property type="entry name" value="ATPase_NBD"/>
</dbReference>
<reference evidence="4 5" key="1">
    <citation type="journal article" date="2018" name="Mol. Biol. Evol.">
        <title>Analysis of the draft genome of the red seaweed Gracilariopsis chorda provides insights into genome size evolution in Rhodophyta.</title>
        <authorList>
            <person name="Lee J."/>
            <person name="Yang E.C."/>
            <person name="Graf L."/>
            <person name="Yang J.H."/>
            <person name="Qiu H."/>
            <person name="Zel Zion U."/>
            <person name="Chan C.X."/>
            <person name="Stephens T.G."/>
            <person name="Weber A.P.M."/>
            <person name="Boo G.H."/>
            <person name="Boo S.M."/>
            <person name="Kim K.M."/>
            <person name="Shin Y."/>
            <person name="Jung M."/>
            <person name="Lee S.J."/>
            <person name="Yim H.S."/>
            <person name="Lee J.H."/>
            <person name="Bhattacharya D."/>
            <person name="Yoon H.S."/>
        </authorList>
    </citation>
    <scope>NUCLEOTIDE SEQUENCE [LARGE SCALE GENOMIC DNA]</scope>
    <source>
        <strain evidence="4 5">SKKU-2015</strain>
        <tissue evidence="4">Whole body</tissue>
    </source>
</reference>
<evidence type="ECO:0000256" key="3">
    <source>
        <dbReference type="ARBA" id="ARBA00022490"/>
    </source>
</evidence>
<gene>
    <name evidence="4" type="ORF">BWQ96_07351</name>
</gene>
<evidence type="ECO:0000313" key="5">
    <source>
        <dbReference type="Proteomes" id="UP000247409"/>
    </source>
</evidence>
<accession>A0A2V3ILE1</accession>
<evidence type="ECO:0000256" key="1">
    <source>
        <dbReference type="ARBA" id="ARBA00004496"/>
    </source>
</evidence>
<comment type="subcellular location">
    <subcellularLocation>
        <location evidence="1">Cytoplasm</location>
    </subcellularLocation>
</comment>